<name>A0A382TC57_9ZZZZ</name>
<sequence>MENVPKTALVYVGLDFIGDGLMKLPFVRAMRNALPETKITWLAGKGSSVYNGILSPLVSDLLDEVIDNANIG</sequence>
<dbReference type="EMBL" id="UINC01135110">
    <property type="protein sequence ID" value="SVD19067.1"/>
    <property type="molecule type" value="Genomic_DNA"/>
</dbReference>
<protein>
    <submittedName>
        <fullName evidence="1">Uncharacterized protein</fullName>
    </submittedName>
</protein>
<gene>
    <name evidence="1" type="ORF">METZ01_LOCUS371921</name>
</gene>
<dbReference type="SUPFAM" id="SSF53756">
    <property type="entry name" value="UDP-Glycosyltransferase/glycogen phosphorylase"/>
    <property type="match status" value="1"/>
</dbReference>
<organism evidence="1">
    <name type="scientific">marine metagenome</name>
    <dbReference type="NCBI Taxonomy" id="408172"/>
    <lineage>
        <taxon>unclassified sequences</taxon>
        <taxon>metagenomes</taxon>
        <taxon>ecological metagenomes</taxon>
    </lineage>
</organism>
<reference evidence="1" key="1">
    <citation type="submission" date="2018-05" db="EMBL/GenBank/DDBJ databases">
        <authorList>
            <person name="Lanie J.A."/>
            <person name="Ng W.-L."/>
            <person name="Kazmierczak K.M."/>
            <person name="Andrzejewski T.M."/>
            <person name="Davidsen T.M."/>
            <person name="Wayne K.J."/>
            <person name="Tettelin H."/>
            <person name="Glass J.I."/>
            <person name="Rusch D."/>
            <person name="Podicherti R."/>
            <person name="Tsui H.-C.T."/>
            <person name="Winkler M.E."/>
        </authorList>
    </citation>
    <scope>NUCLEOTIDE SEQUENCE</scope>
</reference>
<evidence type="ECO:0000313" key="1">
    <source>
        <dbReference type="EMBL" id="SVD19067.1"/>
    </source>
</evidence>
<feature type="non-terminal residue" evidence="1">
    <location>
        <position position="72"/>
    </location>
</feature>
<dbReference type="AlphaFoldDB" id="A0A382TC57"/>
<accession>A0A382TC57</accession>
<dbReference type="Gene3D" id="3.40.50.2000">
    <property type="entry name" value="Glycogen Phosphorylase B"/>
    <property type="match status" value="1"/>
</dbReference>
<proteinExistence type="predicted"/>